<accession>B7GDM8</accession>
<evidence type="ECO:0000256" key="1">
    <source>
        <dbReference type="SAM" id="MobiDB-lite"/>
    </source>
</evidence>
<dbReference type="EMBL" id="CM000630">
    <property type="protein sequence ID" value="EEC43289.1"/>
    <property type="molecule type" value="Genomic_DNA"/>
</dbReference>
<gene>
    <name evidence="2" type="ORF">PHATRDRAFT_50306</name>
</gene>
<dbReference type="Proteomes" id="UP000000759">
    <property type="component" value="Chromosome 28"/>
</dbReference>
<dbReference type="HOGENOM" id="CLU_1312318_0_0_1"/>
<evidence type="ECO:0000313" key="2">
    <source>
        <dbReference type="EMBL" id="EEC43289.1"/>
    </source>
</evidence>
<feature type="region of interest" description="Disordered" evidence="1">
    <location>
        <begin position="132"/>
        <end position="153"/>
    </location>
</feature>
<dbReference type="InParanoid" id="B7GDM8"/>
<reference evidence="2 3" key="1">
    <citation type="journal article" date="2008" name="Nature">
        <title>The Phaeodactylum genome reveals the evolutionary history of diatom genomes.</title>
        <authorList>
            <person name="Bowler C."/>
            <person name="Allen A.E."/>
            <person name="Badger J.H."/>
            <person name="Grimwood J."/>
            <person name="Jabbari K."/>
            <person name="Kuo A."/>
            <person name="Maheswari U."/>
            <person name="Martens C."/>
            <person name="Maumus F."/>
            <person name="Otillar R.P."/>
            <person name="Rayko E."/>
            <person name="Salamov A."/>
            <person name="Vandepoele K."/>
            <person name="Beszteri B."/>
            <person name="Gruber A."/>
            <person name="Heijde M."/>
            <person name="Katinka M."/>
            <person name="Mock T."/>
            <person name="Valentin K."/>
            <person name="Verret F."/>
            <person name="Berges J.A."/>
            <person name="Brownlee C."/>
            <person name="Cadoret J.P."/>
            <person name="Chiovitti A."/>
            <person name="Choi C.J."/>
            <person name="Coesel S."/>
            <person name="De Martino A."/>
            <person name="Detter J.C."/>
            <person name="Durkin C."/>
            <person name="Falciatore A."/>
            <person name="Fournet J."/>
            <person name="Haruta M."/>
            <person name="Huysman M.J."/>
            <person name="Jenkins B.D."/>
            <person name="Jiroutova K."/>
            <person name="Jorgensen R.E."/>
            <person name="Joubert Y."/>
            <person name="Kaplan A."/>
            <person name="Kroger N."/>
            <person name="Kroth P.G."/>
            <person name="La Roche J."/>
            <person name="Lindquist E."/>
            <person name="Lommer M."/>
            <person name="Martin-Jezequel V."/>
            <person name="Lopez P.J."/>
            <person name="Lucas S."/>
            <person name="Mangogna M."/>
            <person name="McGinnis K."/>
            <person name="Medlin L.K."/>
            <person name="Montsant A."/>
            <person name="Oudot-Le Secq M.P."/>
            <person name="Napoli C."/>
            <person name="Obornik M."/>
            <person name="Parker M.S."/>
            <person name="Petit J.L."/>
            <person name="Porcel B.M."/>
            <person name="Poulsen N."/>
            <person name="Robison M."/>
            <person name="Rychlewski L."/>
            <person name="Rynearson T.A."/>
            <person name="Schmutz J."/>
            <person name="Shapiro H."/>
            <person name="Siaut M."/>
            <person name="Stanley M."/>
            <person name="Sussman M.R."/>
            <person name="Taylor A.R."/>
            <person name="Vardi A."/>
            <person name="von Dassow P."/>
            <person name="Vyverman W."/>
            <person name="Willis A."/>
            <person name="Wyrwicz L.S."/>
            <person name="Rokhsar D.S."/>
            <person name="Weissenbach J."/>
            <person name="Armbrust E.V."/>
            <person name="Green B.R."/>
            <person name="Van de Peer Y."/>
            <person name="Grigoriev I.V."/>
        </authorList>
    </citation>
    <scope>NUCLEOTIDE SEQUENCE [LARGE SCALE GENOMIC DNA]</scope>
    <source>
        <strain evidence="2 3">CCAP 1055/1</strain>
    </source>
</reference>
<organism evidence="2 3">
    <name type="scientific">Phaeodactylum tricornutum (strain CCAP 1055/1)</name>
    <dbReference type="NCBI Taxonomy" id="556484"/>
    <lineage>
        <taxon>Eukaryota</taxon>
        <taxon>Sar</taxon>
        <taxon>Stramenopiles</taxon>
        <taxon>Ochrophyta</taxon>
        <taxon>Bacillariophyta</taxon>
        <taxon>Bacillariophyceae</taxon>
        <taxon>Bacillariophycidae</taxon>
        <taxon>Naviculales</taxon>
        <taxon>Phaeodactylaceae</taxon>
        <taxon>Phaeodactylum</taxon>
    </lineage>
</organism>
<dbReference type="KEGG" id="pti:PHATRDRAFT_50306"/>
<keyword evidence="3" id="KW-1185">Reference proteome</keyword>
<evidence type="ECO:0000313" key="3">
    <source>
        <dbReference type="Proteomes" id="UP000000759"/>
    </source>
</evidence>
<feature type="region of interest" description="Disordered" evidence="1">
    <location>
        <begin position="76"/>
        <end position="96"/>
    </location>
</feature>
<name>B7GDM8_PHATC</name>
<dbReference type="PaxDb" id="2850-Phatr50306"/>
<sequence length="210" mass="23081">MRSDYEMGSIDGGQLERVGSEIPSEEFYRTPCNSTTASSRCSGRISPAQALPGIRNNSVGSSPRSDLHLIRRRRQESVAERGHTFRNHSRFSNNTTDSSFVLATPQEIGLPSLSSEELNTWMWYPDQSPAASLPSDRADLGTSSPTARHGSLALDVARDPSALFLPIGDDEDAFREDEESEAYGVPSLYTLTASPRFRLNPKPSSNRSPF</sequence>
<feature type="compositionally biased region" description="Polar residues" evidence="1">
    <location>
        <begin position="31"/>
        <end position="41"/>
    </location>
</feature>
<proteinExistence type="predicted"/>
<protein>
    <submittedName>
        <fullName evidence="2">Uncharacterized protein</fullName>
    </submittedName>
</protein>
<dbReference type="AlphaFoldDB" id="B7GDM8"/>
<dbReference type="GeneID" id="7199054"/>
<reference evidence="3" key="2">
    <citation type="submission" date="2008-08" db="EMBL/GenBank/DDBJ databases">
        <authorList>
            <consortium name="Diatom Consortium"/>
            <person name="Grigoriev I."/>
            <person name="Grimwood J."/>
            <person name="Kuo A."/>
            <person name="Otillar R.P."/>
            <person name="Salamov A."/>
            <person name="Detter J.C."/>
            <person name="Lindquist E."/>
            <person name="Shapiro H."/>
            <person name="Lucas S."/>
            <person name="Glavina del Rio T."/>
            <person name="Pitluck S."/>
            <person name="Rokhsar D."/>
            <person name="Bowler C."/>
        </authorList>
    </citation>
    <scope>GENOME REANNOTATION</scope>
    <source>
        <strain evidence="3">CCAP 1055/1</strain>
    </source>
</reference>
<feature type="region of interest" description="Disordered" evidence="1">
    <location>
        <begin position="1"/>
        <end position="44"/>
    </location>
</feature>
<dbReference type="RefSeq" id="XP_002185157.1">
    <property type="nucleotide sequence ID" value="XM_002185121.1"/>
</dbReference>